<feature type="non-terminal residue" evidence="1">
    <location>
        <position position="1"/>
    </location>
</feature>
<organism evidence="1">
    <name type="scientific">marine metagenome</name>
    <dbReference type="NCBI Taxonomy" id="408172"/>
    <lineage>
        <taxon>unclassified sequences</taxon>
        <taxon>metagenomes</taxon>
        <taxon>ecological metagenomes</taxon>
    </lineage>
</organism>
<evidence type="ECO:0000313" key="1">
    <source>
        <dbReference type="EMBL" id="SVB25504.1"/>
    </source>
</evidence>
<accession>A0A382CI43</accession>
<gene>
    <name evidence="1" type="ORF">METZ01_LOCUS178358</name>
</gene>
<name>A0A382CI43_9ZZZZ</name>
<sequence length="23" mass="2594">RLLRTDTAPLAAISILQNRWGDL</sequence>
<proteinExistence type="predicted"/>
<dbReference type="EMBL" id="UINC01034526">
    <property type="protein sequence ID" value="SVB25504.1"/>
    <property type="molecule type" value="Genomic_DNA"/>
</dbReference>
<protein>
    <recommendedName>
        <fullName evidence="2">16S rRNA (uracil(1498)-N(3))-methyltransferase</fullName>
    </recommendedName>
</protein>
<reference evidence="1" key="1">
    <citation type="submission" date="2018-05" db="EMBL/GenBank/DDBJ databases">
        <authorList>
            <person name="Lanie J.A."/>
            <person name="Ng W.-L."/>
            <person name="Kazmierczak K.M."/>
            <person name="Andrzejewski T.M."/>
            <person name="Davidsen T.M."/>
            <person name="Wayne K.J."/>
            <person name="Tettelin H."/>
            <person name="Glass J.I."/>
            <person name="Rusch D."/>
            <person name="Podicherti R."/>
            <person name="Tsui H.-C.T."/>
            <person name="Winkler M.E."/>
        </authorList>
    </citation>
    <scope>NUCLEOTIDE SEQUENCE</scope>
</reference>
<dbReference type="AlphaFoldDB" id="A0A382CI43"/>
<evidence type="ECO:0008006" key="2">
    <source>
        <dbReference type="Google" id="ProtNLM"/>
    </source>
</evidence>